<feature type="transmembrane region" description="Helical" evidence="5">
    <location>
        <begin position="114"/>
        <end position="133"/>
    </location>
</feature>
<comment type="subcellular location">
    <subcellularLocation>
        <location evidence="1">Membrane</location>
        <topology evidence="1">Multi-pass membrane protein</topology>
    </subcellularLocation>
</comment>
<feature type="transmembrane region" description="Helical" evidence="5">
    <location>
        <begin position="70"/>
        <end position="93"/>
    </location>
</feature>
<dbReference type="GO" id="GO:0016020">
    <property type="term" value="C:membrane"/>
    <property type="evidence" value="ECO:0007669"/>
    <property type="project" value="UniProtKB-SubCell"/>
</dbReference>
<evidence type="ECO:0000256" key="4">
    <source>
        <dbReference type="ARBA" id="ARBA00023136"/>
    </source>
</evidence>
<accession>A0A914EMV0</accession>
<protein>
    <submittedName>
        <fullName evidence="7">Aquaporin</fullName>
    </submittedName>
</protein>
<reference evidence="7" key="1">
    <citation type="submission" date="2022-11" db="UniProtKB">
        <authorList>
            <consortium name="WormBaseParasite"/>
        </authorList>
    </citation>
    <scope>IDENTIFICATION</scope>
</reference>
<keyword evidence="4 5" id="KW-0472">Membrane</keyword>
<keyword evidence="6" id="KW-1185">Reference proteome</keyword>
<feature type="transmembrane region" description="Helical" evidence="5">
    <location>
        <begin position="183"/>
        <end position="202"/>
    </location>
</feature>
<evidence type="ECO:0000256" key="1">
    <source>
        <dbReference type="ARBA" id="ARBA00004141"/>
    </source>
</evidence>
<organism evidence="6 7">
    <name type="scientific">Acrobeloides nanus</name>
    <dbReference type="NCBI Taxonomy" id="290746"/>
    <lineage>
        <taxon>Eukaryota</taxon>
        <taxon>Metazoa</taxon>
        <taxon>Ecdysozoa</taxon>
        <taxon>Nematoda</taxon>
        <taxon>Chromadorea</taxon>
        <taxon>Rhabditida</taxon>
        <taxon>Tylenchina</taxon>
        <taxon>Cephalobomorpha</taxon>
        <taxon>Cephaloboidea</taxon>
        <taxon>Cephalobidae</taxon>
        <taxon>Acrobeloides</taxon>
    </lineage>
</organism>
<dbReference type="PANTHER" id="PTHR21191:SF16">
    <property type="entry name" value="AQUAPORIN"/>
    <property type="match status" value="1"/>
</dbReference>
<feature type="transmembrane region" description="Helical" evidence="5">
    <location>
        <begin position="6"/>
        <end position="29"/>
    </location>
</feature>
<keyword evidence="2 5" id="KW-0812">Transmembrane</keyword>
<dbReference type="AlphaFoldDB" id="A0A914EMV0"/>
<dbReference type="SUPFAM" id="SSF81338">
    <property type="entry name" value="Aquaporin-like"/>
    <property type="match status" value="1"/>
</dbReference>
<dbReference type="GO" id="GO:0015267">
    <property type="term" value="F:channel activity"/>
    <property type="evidence" value="ECO:0007669"/>
    <property type="project" value="TreeGrafter"/>
</dbReference>
<dbReference type="WBParaSite" id="ACRNAN_scaffold9604.g19687.t1">
    <property type="protein sequence ID" value="ACRNAN_scaffold9604.g19687.t1"/>
    <property type="gene ID" value="ACRNAN_scaffold9604.g19687"/>
</dbReference>
<evidence type="ECO:0000256" key="3">
    <source>
        <dbReference type="ARBA" id="ARBA00022989"/>
    </source>
</evidence>
<dbReference type="Proteomes" id="UP000887540">
    <property type="component" value="Unplaced"/>
</dbReference>
<dbReference type="PANTHER" id="PTHR21191">
    <property type="entry name" value="AQUAPORIN"/>
    <property type="match status" value="1"/>
</dbReference>
<proteinExistence type="predicted"/>
<dbReference type="InterPro" id="IPR023271">
    <property type="entry name" value="Aquaporin-like"/>
</dbReference>
<feature type="transmembrane region" description="Helical" evidence="5">
    <location>
        <begin position="41"/>
        <end position="64"/>
    </location>
</feature>
<dbReference type="PIRSF" id="PIRSF017529">
    <property type="entry name" value="Aquaporin_11/12"/>
    <property type="match status" value="1"/>
</dbReference>
<dbReference type="Gene3D" id="1.20.1080.10">
    <property type="entry name" value="Glycerol uptake facilitator protein"/>
    <property type="match status" value="1"/>
</dbReference>
<feature type="transmembrane region" description="Helical" evidence="5">
    <location>
        <begin position="222"/>
        <end position="243"/>
    </location>
</feature>
<evidence type="ECO:0000313" key="7">
    <source>
        <dbReference type="WBParaSite" id="ACRNAN_scaffold9604.g19687.t1"/>
    </source>
</evidence>
<evidence type="ECO:0000256" key="2">
    <source>
        <dbReference type="ARBA" id="ARBA00022692"/>
    </source>
</evidence>
<evidence type="ECO:0000313" key="6">
    <source>
        <dbReference type="Proteomes" id="UP000887540"/>
    </source>
</evidence>
<sequence>MLEWKLTDVFPLFICTTFYLIVFFLAELTRKIVDMSVKKGTNFYIFVIELIATAQMCTCVYENGIMIKHYGVSGFFFIVICLLYVGSLINRGAFVSPFAPIEKFYYGAIKFDQLFLVLLAQAIGGYSAFRLVSVIFNHHQFYENLPCTLNYKVPFFAAIAYEIIACFLMRLIIPRLHTRYQPYIAPMVTSAFLSFALAYIGVPALNPVTVSSRLQGCYGLDLQWFILTYWICPVIGWMAAAVLDHRAKVNVGGKSKKKK</sequence>
<name>A0A914EMV0_9BILA</name>
<evidence type="ECO:0000256" key="5">
    <source>
        <dbReference type="SAM" id="Phobius"/>
    </source>
</evidence>
<feature type="transmembrane region" description="Helical" evidence="5">
    <location>
        <begin position="153"/>
        <end position="171"/>
    </location>
</feature>
<dbReference type="InterPro" id="IPR051883">
    <property type="entry name" value="AQP11/12_channel"/>
</dbReference>
<dbReference type="InterPro" id="IPR016697">
    <property type="entry name" value="Aquaporin_11/12"/>
</dbReference>
<dbReference type="GO" id="GO:0005737">
    <property type="term" value="C:cytoplasm"/>
    <property type="evidence" value="ECO:0007669"/>
    <property type="project" value="TreeGrafter"/>
</dbReference>
<keyword evidence="3 5" id="KW-1133">Transmembrane helix</keyword>